<evidence type="ECO:0000256" key="1">
    <source>
        <dbReference type="ARBA" id="ARBA00005700"/>
    </source>
</evidence>
<dbReference type="EMBL" id="UGHJ01000001">
    <property type="protein sequence ID" value="STO68065.1"/>
    <property type="molecule type" value="Genomic_DNA"/>
</dbReference>
<dbReference type="GO" id="GO:0004519">
    <property type="term" value="F:endonuclease activity"/>
    <property type="evidence" value="ECO:0007669"/>
    <property type="project" value="UniProtKB-KW"/>
</dbReference>
<evidence type="ECO:0000256" key="11">
    <source>
        <dbReference type="ARBA" id="ARBA00032922"/>
    </source>
</evidence>
<protein>
    <recommendedName>
        <fullName evidence="2">CRISPR system single-strand-specific deoxyribonuclease Cas10/Csm1 (subtype III-A)</fullName>
    </recommendedName>
    <alternativeName>
        <fullName evidence="11">Cyclic oligoadenylate synthase</fullName>
    </alternativeName>
</protein>
<evidence type="ECO:0000256" key="3">
    <source>
        <dbReference type="ARBA" id="ARBA00022679"/>
    </source>
</evidence>
<dbReference type="PROSITE" id="PS50887">
    <property type="entry name" value="GGDEF"/>
    <property type="match status" value="1"/>
</dbReference>
<keyword evidence="3" id="KW-0808">Transferase</keyword>
<dbReference type="PANTHER" id="PTHR36528:SF1">
    <property type="entry name" value="CRISPR SYSTEM SINGLE-STRAND-SPECIFIC DEOXYRIBONUCLEASE CAS10_CSM1 (SUBTYPE III-A)"/>
    <property type="match status" value="1"/>
</dbReference>
<keyword evidence="10" id="KW-0051">Antiviral defense</keyword>
<evidence type="ECO:0000256" key="7">
    <source>
        <dbReference type="ARBA" id="ARBA00022801"/>
    </source>
</evidence>
<accession>A0AB38H7G3</accession>
<gene>
    <name evidence="13" type="ORF">NCTC8540_00548</name>
</gene>
<dbReference type="Pfam" id="PF18211">
    <property type="entry name" value="Csm1_B"/>
    <property type="match status" value="1"/>
</dbReference>
<dbReference type="GO" id="GO:0005524">
    <property type="term" value="F:ATP binding"/>
    <property type="evidence" value="ECO:0007669"/>
    <property type="project" value="UniProtKB-KW"/>
</dbReference>
<dbReference type="InterPro" id="IPR013408">
    <property type="entry name" value="Cas10/Csm1"/>
</dbReference>
<evidence type="ECO:0000313" key="14">
    <source>
        <dbReference type="Proteomes" id="UP000254496"/>
    </source>
</evidence>
<dbReference type="InterPro" id="IPR043128">
    <property type="entry name" value="Rev_trsase/Diguanyl_cyclase"/>
</dbReference>
<evidence type="ECO:0000256" key="8">
    <source>
        <dbReference type="ARBA" id="ARBA00022839"/>
    </source>
</evidence>
<comment type="similarity">
    <text evidence="1">Belongs to the CRISPR-associated Cas10/Csm1 family.</text>
</comment>
<evidence type="ECO:0000256" key="10">
    <source>
        <dbReference type="ARBA" id="ARBA00023118"/>
    </source>
</evidence>
<dbReference type="InterPro" id="IPR052117">
    <property type="entry name" value="Cas10/Csm1_subtype-III-A"/>
</dbReference>
<keyword evidence="9" id="KW-0067">ATP-binding</keyword>
<dbReference type="Proteomes" id="UP000254496">
    <property type="component" value="Unassembled WGS sequence"/>
</dbReference>
<keyword evidence="7" id="KW-0378">Hydrolase</keyword>
<evidence type="ECO:0000259" key="12">
    <source>
        <dbReference type="PROSITE" id="PS50887"/>
    </source>
</evidence>
<name>A0AB38H7G3_9PAST</name>
<evidence type="ECO:0000256" key="2">
    <source>
        <dbReference type="ARBA" id="ARBA00014333"/>
    </source>
</evidence>
<dbReference type="GO" id="GO:0051607">
    <property type="term" value="P:defense response to virus"/>
    <property type="evidence" value="ECO:0007669"/>
    <property type="project" value="UniProtKB-KW"/>
</dbReference>
<evidence type="ECO:0000256" key="4">
    <source>
        <dbReference type="ARBA" id="ARBA00022722"/>
    </source>
</evidence>
<dbReference type="InterPro" id="IPR000160">
    <property type="entry name" value="GGDEF_dom"/>
</dbReference>
<dbReference type="PANTHER" id="PTHR36528">
    <property type="entry name" value="CRISPR SYSTEM SINGLE-STRAND-SPECIFIC DEOXYRIBONUCLEASE CAS10/CSM1 (SUBTYPE III-A)"/>
    <property type="match status" value="1"/>
</dbReference>
<reference evidence="13 14" key="1">
    <citation type="submission" date="2018-06" db="EMBL/GenBank/DDBJ databases">
        <authorList>
            <consortium name="Pathogen Informatics"/>
            <person name="Doyle S."/>
        </authorList>
    </citation>
    <scope>NUCLEOTIDE SEQUENCE [LARGE SCALE GENOMIC DNA]</scope>
    <source>
        <strain evidence="13 14">NCTC8540</strain>
    </source>
</reference>
<dbReference type="AlphaFoldDB" id="A0AB38H7G3"/>
<keyword evidence="4" id="KW-0540">Nuclease</keyword>
<dbReference type="InterPro" id="IPR054767">
    <property type="entry name" value="Cas10-Cmr2_palm2"/>
</dbReference>
<sequence length="754" mass="86537">MKNIMYSTEPIQLSLFALLSDLQILLSQSNFEYLSQKLPSALKPLLSQLSANDETLLKARKLALGNEPLSENHSQLMAMFEQISLKNKTKTNLQYAYASKPLSPSSIFPEESVKNVEWQEGFVKGIDAIPTAHAQNLSLWLDHFDTLLQCYTANIPSQYDATISFYDFAKITSAFYVALTLADKQNSQPILLVQGDFFGIQDFIFSGGKKTNEQSAKLLRGRSFQVSLFTELASLKLLEKCGLPATSQVMNAAGKFLIIAPNTEQVKNTIQQIQTELNQWFIQNTYSLAGLGIALKEASPEQFMDKDKFAALRKSLFEQLEETKLQRLDLTQHTESVQEVDYSKGNCELNNYFPVYKENRSLISSDQVKIGELLAKKDRIIVCDYDSNIYQNNDTQSLEMNIFGYSIFFTNEQESTGDFGKLAKNHKIHRFWDFSLAQNTQQEIWNGYARRYINAYIPYFKSTDQYDSAKYNVAEEEINFYQPKTFDYIACEDRRFNPNKEQYEGQVALMTLKGDIDNLGTIFQKGLSVPNFAKMAALSRQMNLFFSLWLPAFCAEKYPNAYTVFAGGDDFFLIGSWYNIQQLATDMQQAFTKYVAKNEEIHFSIGMVMTKLGVPVPRLGELAEEALEKAKAVEGKNAVTIYQRSVKWAEWENLLKIEGKITNLAEEYNISSAYLYSLIQFTKQAQNPNKQIENTMWRSRFYYKTARYVTDKLHQSECKEALDNIIKLIGQDGIEKYKENFAIPLFNYFYQKRH</sequence>
<proteinExistence type="inferred from homology"/>
<keyword evidence="8" id="KW-0269">Exonuclease</keyword>
<dbReference type="GO" id="GO:0004527">
    <property type="term" value="F:exonuclease activity"/>
    <property type="evidence" value="ECO:0007669"/>
    <property type="project" value="UniProtKB-KW"/>
</dbReference>
<dbReference type="Gene3D" id="3.30.70.270">
    <property type="match status" value="1"/>
</dbReference>
<dbReference type="Pfam" id="PF22335">
    <property type="entry name" value="Cas10-Cmr2_palm2"/>
    <property type="match status" value="1"/>
</dbReference>
<dbReference type="RefSeq" id="WP_235820692.1">
    <property type="nucleotide sequence ID" value="NZ_UGHE01000002.1"/>
</dbReference>
<evidence type="ECO:0000256" key="5">
    <source>
        <dbReference type="ARBA" id="ARBA00022741"/>
    </source>
</evidence>
<evidence type="ECO:0000256" key="6">
    <source>
        <dbReference type="ARBA" id="ARBA00022759"/>
    </source>
</evidence>
<organism evidence="13 14">
    <name type="scientific">Canicola haemoglobinophilus</name>
    <dbReference type="NCBI Taxonomy" id="733"/>
    <lineage>
        <taxon>Bacteria</taxon>
        <taxon>Pseudomonadati</taxon>
        <taxon>Pseudomonadota</taxon>
        <taxon>Gammaproteobacteria</taxon>
        <taxon>Pasteurellales</taxon>
        <taxon>Pasteurellaceae</taxon>
        <taxon>Canicola</taxon>
    </lineage>
</organism>
<feature type="domain" description="GGDEF" evidence="12">
    <location>
        <begin position="507"/>
        <end position="644"/>
    </location>
</feature>
<dbReference type="GO" id="GO:0016740">
    <property type="term" value="F:transferase activity"/>
    <property type="evidence" value="ECO:0007669"/>
    <property type="project" value="UniProtKB-KW"/>
</dbReference>
<keyword evidence="5" id="KW-0547">Nucleotide-binding</keyword>
<dbReference type="NCBIfam" id="TIGR02578">
    <property type="entry name" value="cas_TM1811_Csm1"/>
    <property type="match status" value="1"/>
</dbReference>
<comment type="caution">
    <text evidence="13">The sequence shown here is derived from an EMBL/GenBank/DDBJ whole genome shotgun (WGS) entry which is preliminary data.</text>
</comment>
<evidence type="ECO:0000313" key="13">
    <source>
        <dbReference type="EMBL" id="STO68065.1"/>
    </source>
</evidence>
<keyword evidence="6" id="KW-0255">Endonuclease</keyword>
<evidence type="ECO:0000256" key="9">
    <source>
        <dbReference type="ARBA" id="ARBA00022840"/>
    </source>
</evidence>
<dbReference type="InterPro" id="IPR041062">
    <property type="entry name" value="Csm1_B"/>
</dbReference>